<keyword evidence="2" id="KW-1003">Cell membrane</keyword>
<dbReference type="InterPro" id="IPR001173">
    <property type="entry name" value="Glyco_trans_2-like"/>
</dbReference>
<keyword evidence="6" id="KW-1133">Transmembrane helix</keyword>
<feature type="transmembrane region" description="Helical" evidence="6">
    <location>
        <begin position="266"/>
        <end position="289"/>
    </location>
</feature>
<dbReference type="SUPFAM" id="SSF53448">
    <property type="entry name" value="Nucleotide-diphospho-sugar transferases"/>
    <property type="match status" value="1"/>
</dbReference>
<dbReference type="GO" id="GO:0005886">
    <property type="term" value="C:plasma membrane"/>
    <property type="evidence" value="ECO:0007669"/>
    <property type="project" value="UniProtKB-SubCell"/>
</dbReference>
<protein>
    <recommendedName>
        <fullName evidence="7">Glycosyltransferase 2-like domain-containing protein</fullName>
    </recommendedName>
</protein>
<feature type="domain" description="Glycosyltransferase 2-like" evidence="7">
    <location>
        <begin position="37"/>
        <end position="210"/>
    </location>
</feature>
<organism evidence="8">
    <name type="scientific">freshwater metagenome</name>
    <dbReference type="NCBI Taxonomy" id="449393"/>
    <lineage>
        <taxon>unclassified sequences</taxon>
        <taxon>metagenomes</taxon>
        <taxon>ecological metagenomes</taxon>
    </lineage>
</organism>
<evidence type="ECO:0000256" key="5">
    <source>
        <dbReference type="ARBA" id="ARBA00023136"/>
    </source>
</evidence>
<keyword evidence="6" id="KW-0812">Transmembrane</keyword>
<feature type="transmembrane region" description="Helical" evidence="6">
    <location>
        <begin position="327"/>
        <end position="345"/>
    </location>
</feature>
<evidence type="ECO:0000313" key="8">
    <source>
        <dbReference type="EMBL" id="KGA19273.1"/>
    </source>
</evidence>
<name>A0A094SL71_9ZZZZ</name>
<evidence type="ECO:0000256" key="2">
    <source>
        <dbReference type="ARBA" id="ARBA00022475"/>
    </source>
</evidence>
<gene>
    <name evidence="8" type="ORF">GM50_5980</name>
</gene>
<evidence type="ECO:0000256" key="6">
    <source>
        <dbReference type="SAM" id="Phobius"/>
    </source>
</evidence>
<evidence type="ECO:0000256" key="1">
    <source>
        <dbReference type="ARBA" id="ARBA00004236"/>
    </source>
</evidence>
<proteinExistence type="predicted"/>
<accession>A0A094SL71</accession>
<comment type="caution">
    <text evidence="8">The sequence shown here is derived from an EMBL/GenBank/DDBJ whole genome shotgun (WGS) entry which is preliminary data.</text>
</comment>
<dbReference type="Pfam" id="PF00535">
    <property type="entry name" value="Glycos_transf_2"/>
    <property type="match status" value="1"/>
</dbReference>
<dbReference type="GO" id="GO:0016757">
    <property type="term" value="F:glycosyltransferase activity"/>
    <property type="evidence" value="ECO:0007669"/>
    <property type="project" value="UniProtKB-KW"/>
</dbReference>
<dbReference type="PANTHER" id="PTHR43646:SF2">
    <property type="entry name" value="GLYCOSYLTRANSFERASE 2-LIKE DOMAIN-CONTAINING PROTEIN"/>
    <property type="match status" value="1"/>
</dbReference>
<evidence type="ECO:0000259" key="7">
    <source>
        <dbReference type="Pfam" id="PF00535"/>
    </source>
</evidence>
<dbReference type="AlphaFoldDB" id="A0A094SL71"/>
<dbReference type="EMBL" id="JNSK01000014">
    <property type="protein sequence ID" value="KGA19273.1"/>
    <property type="molecule type" value="Genomic_DNA"/>
</dbReference>
<keyword evidence="5 6" id="KW-0472">Membrane</keyword>
<keyword evidence="3" id="KW-0328">Glycosyltransferase</keyword>
<dbReference type="InterPro" id="IPR029044">
    <property type="entry name" value="Nucleotide-diphossugar_trans"/>
</dbReference>
<evidence type="ECO:0000256" key="4">
    <source>
        <dbReference type="ARBA" id="ARBA00022679"/>
    </source>
</evidence>
<dbReference type="PANTHER" id="PTHR43646">
    <property type="entry name" value="GLYCOSYLTRANSFERASE"/>
    <property type="match status" value="1"/>
</dbReference>
<comment type="subcellular location">
    <subcellularLocation>
        <location evidence="1">Cell membrane</location>
    </subcellularLocation>
</comment>
<dbReference type="Gene3D" id="3.90.550.10">
    <property type="entry name" value="Spore Coat Polysaccharide Biosynthesis Protein SpsA, Chain A"/>
    <property type="match status" value="1"/>
</dbReference>
<evidence type="ECO:0000256" key="3">
    <source>
        <dbReference type="ARBA" id="ARBA00022676"/>
    </source>
</evidence>
<keyword evidence="4" id="KW-0808">Transferase</keyword>
<reference evidence="8" key="1">
    <citation type="submission" date="2014-05" db="EMBL/GenBank/DDBJ databases">
        <title>Key roles for freshwater Actinobacteria revealed by deep metagenomic sequencing.</title>
        <authorList>
            <person name="Ghai R."/>
            <person name="Mizuno C.M."/>
            <person name="Picazo A."/>
            <person name="Camacho A."/>
            <person name="Rodriguez-Valera F."/>
        </authorList>
    </citation>
    <scope>NUCLEOTIDE SEQUENCE</scope>
</reference>
<sequence length="357" mass="39109">MLELSLLICIIALLITILNVFSIITPRSGGQVNQKISVLVPLRNEEENAVAIIETLAAQENLSDVEFLILNDNSTDKTFELITSAAHGDSRFKIMQGSVLPDGWLGKPWALEQLSQSAQGEMLICIDADVRLSKTAIAAAVDSMHKHALDFFSPYPSQVARTFGERMIQPLLQWSWLSSVPLAFAKRSSNPSFAVANGQFFAVKKSALMKSGGYSSIKSDVLDDMQMARVLLRNKFKGTVGNGALIAQCHMYSSWDELKNGYAKSLWKGFGGVFGSIIAIALLVLTGIIPIVSAALGSPLGWFAFEAVLISRLISAKITRANLFDSLLHPISSALLIYLIIYSWIMRGRIQWKGRTV</sequence>